<dbReference type="GO" id="GO:0016887">
    <property type="term" value="F:ATP hydrolysis activity"/>
    <property type="evidence" value="ECO:0007669"/>
    <property type="project" value="RHEA"/>
</dbReference>
<gene>
    <name evidence="12" type="ORF">E3T39_11295</name>
</gene>
<dbReference type="GO" id="GO:0005829">
    <property type="term" value="C:cytosol"/>
    <property type="evidence" value="ECO:0007669"/>
    <property type="project" value="TreeGrafter"/>
</dbReference>
<evidence type="ECO:0000256" key="9">
    <source>
        <dbReference type="PROSITE-ProRule" id="PRU00560"/>
    </source>
</evidence>
<dbReference type="PROSITE" id="PS51198">
    <property type="entry name" value="UVRD_HELICASE_ATP_BIND"/>
    <property type="match status" value="1"/>
</dbReference>
<dbReference type="AlphaFoldDB" id="A0A4R9ADS3"/>
<feature type="region of interest" description="Disordered" evidence="10">
    <location>
        <begin position="1"/>
        <end position="36"/>
    </location>
</feature>
<dbReference type="GO" id="GO:0005524">
    <property type="term" value="F:ATP binding"/>
    <property type="evidence" value="ECO:0007669"/>
    <property type="project" value="UniProtKB-UniRule"/>
</dbReference>
<evidence type="ECO:0000256" key="10">
    <source>
        <dbReference type="SAM" id="MobiDB-lite"/>
    </source>
</evidence>
<evidence type="ECO:0000256" key="8">
    <source>
        <dbReference type="ARBA" id="ARBA00048988"/>
    </source>
</evidence>
<evidence type="ECO:0000256" key="7">
    <source>
        <dbReference type="ARBA" id="ARBA00034808"/>
    </source>
</evidence>
<dbReference type="PANTHER" id="PTHR11070:SF45">
    <property type="entry name" value="DNA 3'-5' HELICASE"/>
    <property type="match status" value="1"/>
</dbReference>
<dbReference type="Pfam" id="PF13361">
    <property type="entry name" value="UvrD_C"/>
    <property type="match status" value="1"/>
</dbReference>
<evidence type="ECO:0000256" key="5">
    <source>
        <dbReference type="ARBA" id="ARBA00023235"/>
    </source>
</evidence>
<keyword evidence="4 9" id="KW-0067">ATP-binding</keyword>
<comment type="catalytic activity">
    <reaction evidence="8">
        <text>ATP + H2O = ADP + phosphate + H(+)</text>
        <dbReference type="Rhea" id="RHEA:13065"/>
        <dbReference type="ChEBI" id="CHEBI:15377"/>
        <dbReference type="ChEBI" id="CHEBI:15378"/>
        <dbReference type="ChEBI" id="CHEBI:30616"/>
        <dbReference type="ChEBI" id="CHEBI:43474"/>
        <dbReference type="ChEBI" id="CHEBI:456216"/>
        <dbReference type="EC" id="5.6.2.4"/>
    </reaction>
</comment>
<name>A0A4R9ADS3_9MICO</name>
<evidence type="ECO:0000256" key="4">
    <source>
        <dbReference type="ARBA" id="ARBA00022840"/>
    </source>
</evidence>
<evidence type="ECO:0000313" key="13">
    <source>
        <dbReference type="Proteomes" id="UP000298170"/>
    </source>
</evidence>
<dbReference type="InterPro" id="IPR014017">
    <property type="entry name" value="DNA_helicase_UvrD-like_C"/>
</dbReference>
<evidence type="ECO:0000256" key="2">
    <source>
        <dbReference type="ARBA" id="ARBA00022801"/>
    </source>
</evidence>
<evidence type="ECO:0000256" key="6">
    <source>
        <dbReference type="ARBA" id="ARBA00034617"/>
    </source>
</evidence>
<keyword evidence="1 9" id="KW-0547">Nucleotide-binding</keyword>
<protein>
    <recommendedName>
        <fullName evidence="7">DNA 3'-5' helicase</fullName>
        <ecNumber evidence="7">5.6.2.4</ecNumber>
    </recommendedName>
</protein>
<keyword evidence="5" id="KW-0413">Isomerase</keyword>
<evidence type="ECO:0000313" key="12">
    <source>
        <dbReference type="EMBL" id="TFD58941.1"/>
    </source>
</evidence>
<keyword evidence="2 9" id="KW-0378">Hydrolase</keyword>
<dbReference type="EMBL" id="SOHJ01000011">
    <property type="protein sequence ID" value="TFD58941.1"/>
    <property type="molecule type" value="Genomic_DNA"/>
</dbReference>
<dbReference type="InterPro" id="IPR014016">
    <property type="entry name" value="UvrD-like_ATP-bd"/>
</dbReference>
<dbReference type="GO" id="GO:0000725">
    <property type="term" value="P:recombinational repair"/>
    <property type="evidence" value="ECO:0007669"/>
    <property type="project" value="TreeGrafter"/>
</dbReference>
<feature type="domain" description="UvrD-like helicase ATP-binding" evidence="11">
    <location>
        <begin position="300"/>
        <end position="604"/>
    </location>
</feature>
<evidence type="ECO:0000256" key="3">
    <source>
        <dbReference type="ARBA" id="ARBA00022806"/>
    </source>
</evidence>
<dbReference type="Gene3D" id="3.40.50.300">
    <property type="entry name" value="P-loop containing nucleotide triphosphate hydrolases"/>
    <property type="match status" value="2"/>
</dbReference>
<dbReference type="InterPro" id="IPR000212">
    <property type="entry name" value="DNA_helicase_UvrD/REP"/>
</dbReference>
<proteinExistence type="predicted"/>
<keyword evidence="3 9" id="KW-0347">Helicase</keyword>
<dbReference type="EC" id="5.6.2.4" evidence="7"/>
<reference evidence="12 13" key="1">
    <citation type="submission" date="2019-03" db="EMBL/GenBank/DDBJ databases">
        <title>Genomics of glacier-inhabiting Cryobacterium strains.</title>
        <authorList>
            <person name="Liu Q."/>
            <person name="Xin Y.-H."/>
        </authorList>
    </citation>
    <scope>NUCLEOTIDE SEQUENCE [LARGE SCALE GENOMIC DNA]</scope>
    <source>
        <strain evidence="12 13">Sr39</strain>
    </source>
</reference>
<dbReference type="OrthoDB" id="9787585at2"/>
<organism evidence="12 13">
    <name type="scientific">Cryobacterium suzukii</name>
    <dbReference type="NCBI Taxonomy" id="1259198"/>
    <lineage>
        <taxon>Bacteria</taxon>
        <taxon>Bacillati</taxon>
        <taxon>Actinomycetota</taxon>
        <taxon>Actinomycetes</taxon>
        <taxon>Micrococcales</taxon>
        <taxon>Microbacteriaceae</taxon>
        <taxon>Cryobacterium</taxon>
    </lineage>
</organism>
<keyword evidence="13" id="KW-1185">Reference proteome</keyword>
<dbReference type="PANTHER" id="PTHR11070">
    <property type="entry name" value="UVRD / RECB / PCRA DNA HELICASE FAMILY MEMBER"/>
    <property type="match status" value="1"/>
</dbReference>
<comment type="catalytic activity">
    <reaction evidence="6">
        <text>Couples ATP hydrolysis with the unwinding of duplex DNA by translocating in the 3'-5' direction.</text>
        <dbReference type="EC" id="5.6.2.4"/>
    </reaction>
</comment>
<accession>A0A4R9ADS3</accession>
<dbReference type="Pfam" id="PF00580">
    <property type="entry name" value="UvrD-helicase"/>
    <property type="match status" value="1"/>
</dbReference>
<dbReference type="SUPFAM" id="SSF52540">
    <property type="entry name" value="P-loop containing nucleoside triphosphate hydrolases"/>
    <property type="match status" value="1"/>
</dbReference>
<sequence>MPSPMETFATSRDPDGSSSPSTRTRLRRRSRAGDQERIHMPNLIMIKLKGQDHEKAVNGKIMAFLKKLTDDDTIPGLHIEPMKKPLDSRARTGRVDIHLRAVLYVLEPIGDEKTYVYAGTWEHDEAIERARTKKLQINPVNGIPELIAAVPEHPAQAAPKAEAPQPAKALVSYLTTQSYFVSDLTVEFGFTADAAARAFAAVTEDDLITFADRLDTEWQSTVLYGMAMGLSISQIKESLEIPVERVEPVDVEAEDARALDQRLVDALKHPAAQMQFTFIDSDEELQRVIDGGDFGAWRVFLHPEQRRYATRSYKGPFRLTGGAGTGKTVVLIHRAKNLAAENPNSRIVLTTYTRALAENLRRDLERLDPDIPTSGSLGSAGVFVQGVDALVAAVRQIAGSGFGEAAVTVLGASAESHGIVVGNEVGWHEAVDDVDPDLPPQLRSKSFLAAEYLQIVLPNRITSKEAYFAVRRPGRGVALDRAKRAEVWTVVEQFRKNGRIRNSLTYAEVAGISAAWLAASAESGSNHYADHVLIDEAQDLTPAHWQFLRALVQVGPNDMFIADDIHQRIYGQPVVLSRLGVAVVGRSRRLTLNYRTTEQNLRYALDVLRGATFVDSENAVEGVDGYRSARLGPEPRAIVSHSETEQFKAMADQVRSWIEEGIRPETIAVLTASNNASKDVHDALDHYGIQSTVLTSAKQTGKNAVVLTMHTAKGMEFSRVLLFDISEGSFPSPWVMKGLSPEDREDAMLRERSLLYVAASRARDELVVTWKNAPSELLAS</sequence>
<dbReference type="GO" id="GO:0043138">
    <property type="term" value="F:3'-5' DNA helicase activity"/>
    <property type="evidence" value="ECO:0007669"/>
    <property type="project" value="UniProtKB-EC"/>
</dbReference>
<feature type="binding site" evidence="9">
    <location>
        <begin position="321"/>
        <end position="328"/>
    </location>
    <ligand>
        <name>ATP</name>
        <dbReference type="ChEBI" id="CHEBI:30616"/>
    </ligand>
</feature>
<dbReference type="GO" id="GO:0003677">
    <property type="term" value="F:DNA binding"/>
    <property type="evidence" value="ECO:0007669"/>
    <property type="project" value="InterPro"/>
</dbReference>
<comment type="caution">
    <text evidence="12">The sequence shown here is derived from an EMBL/GenBank/DDBJ whole genome shotgun (WGS) entry which is preliminary data.</text>
</comment>
<evidence type="ECO:0000256" key="1">
    <source>
        <dbReference type="ARBA" id="ARBA00022741"/>
    </source>
</evidence>
<dbReference type="Proteomes" id="UP000298170">
    <property type="component" value="Unassembled WGS sequence"/>
</dbReference>
<evidence type="ECO:0000259" key="11">
    <source>
        <dbReference type="PROSITE" id="PS51198"/>
    </source>
</evidence>
<dbReference type="InterPro" id="IPR027417">
    <property type="entry name" value="P-loop_NTPase"/>
</dbReference>